<accession>A0A1S3Z202</accession>
<evidence type="ECO:0000259" key="1">
    <source>
        <dbReference type="Pfam" id="PF07727"/>
    </source>
</evidence>
<dbReference type="KEGG" id="nta:107782167"/>
<dbReference type="SUPFAM" id="SSF56672">
    <property type="entry name" value="DNA/RNA polymerases"/>
    <property type="match status" value="1"/>
</dbReference>
<dbReference type="RefSeq" id="XP_016458496.1">
    <property type="nucleotide sequence ID" value="XM_016603010.1"/>
</dbReference>
<dbReference type="AlphaFoldDB" id="A0A1S3Z202"/>
<feature type="domain" description="Reverse transcriptase Ty1/copia-type" evidence="1">
    <location>
        <begin position="3"/>
        <end position="181"/>
    </location>
</feature>
<name>A0A1S3Z202_TOBAC</name>
<dbReference type="PaxDb" id="4097-A0A1S3Z202"/>
<proteinExistence type="predicted"/>
<dbReference type="InterPro" id="IPR013103">
    <property type="entry name" value="RVT_2"/>
</dbReference>
<protein>
    <submittedName>
        <fullName evidence="2">Uncharacterized mitochondrial protein AtMg00810-like</fullName>
    </submittedName>
</protein>
<dbReference type="OrthoDB" id="414945at2759"/>
<dbReference type="PANTHER" id="PTHR11439:SF505">
    <property type="entry name" value="REVERSE TRANSCRIPTASE TY1_COPIA-TYPE DOMAIN-CONTAINING PROTEIN"/>
    <property type="match status" value="1"/>
</dbReference>
<dbReference type="CDD" id="cd09272">
    <property type="entry name" value="RNase_HI_RT_Ty1"/>
    <property type="match status" value="1"/>
</dbReference>
<dbReference type="PANTHER" id="PTHR11439">
    <property type="entry name" value="GAG-POL-RELATED RETROTRANSPOSON"/>
    <property type="match status" value="1"/>
</dbReference>
<dbReference type="Pfam" id="PF07727">
    <property type="entry name" value="RVT_2"/>
    <property type="match status" value="1"/>
</dbReference>
<organism evidence="2">
    <name type="scientific">Nicotiana tabacum</name>
    <name type="common">Common tobacco</name>
    <dbReference type="NCBI Taxonomy" id="4097"/>
    <lineage>
        <taxon>Eukaryota</taxon>
        <taxon>Viridiplantae</taxon>
        <taxon>Streptophyta</taxon>
        <taxon>Embryophyta</taxon>
        <taxon>Tracheophyta</taxon>
        <taxon>Spermatophyta</taxon>
        <taxon>Magnoliopsida</taxon>
        <taxon>eudicotyledons</taxon>
        <taxon>Gunneridae</taxon>
        <taxon>Pentapetalae</taxon>
        <taxon>asterids</taxon>
        <taxon>lamiids</taxon>
        <taxon>Solanales</taxon>
        <taxon>Solanaceae</taxon>
        <taxon>Nicotianoideae</taxon>
        <taxon>Nicotianeae</taxon>
        <taxon>Nicotiana</taxon>
    </lineage>
</organism>
<dbReference type="STRING" id="4097.A0A1S3Z202"/>
<reference evidence="2" key="1">
    <citation type="submission" date="2025-08" db="UniProtKB">
        <authorList>
            <consortium name="RefSeq"/>
        </authorList>
    </citation>
    <scope>IDENTIFICATION</scope>
</reference>
<dbReference type="InterPro" id="IPR043502">
    <property type="entry name" value="DNA/RNA_pol_sf"/>
</dbReference>
<gene>
    <name evidence="2" type="primary">LOC107782167</name>
</gene>
<evidence type="ECO:0000313" key="2">
    <source>
        <dbReference type="RefSeq" id="XP_016458496.1"/>
    </source>
</evidence>
<sequence>MTTVRALIGIAAKKNWDVFQLDVNNTFLHGDLNEEVYMQVPSGLLVENQNLVCKLNKSLYGLKQASRQWYAKLTEALCFKGYVHSMLDYSLFYKKEGKSIIFVVVNVDDVLLTRTDLEEIKALKSFLHETFKIKDLGRLHYFLGLEILYKHDGAIVTQRKFTNDLLKEFEFSHYTPMASPLDPSTKLKATEGTLLTDPTQYRKLVGKLNFLSNTRLDITYSVQHLSQCMQSPRVSHLKVAMHVLGYLKSDPGMGIFLSNNGDYRLRDFCDSDWAACPETRKSVSSYIVLLGDNPISWKSKKQSTVSLSSAEAKYRSARKVVAELVWLSKLLGELTVPLSLPIPVYCDNQAALHIAKNPVFLERTKNIEIDCHFVKDKVIEGLISLHYVHTNNQLADILTKSLTGIKHSSLLHKLEMNTSLPT</sequence>